<reference evidence="2" key="1">
    <citation type="journal article" date="2014" name="Front. Microbiol.">
        <title>High frequency of phylogenetically diverse reductive dehalogenase-homologous genes in deep subseafloor sedimentary metagenomes.</title>
        <authorList>
            <person name="Kawai M."/>
            <person name="Futagami T."/>
            <person name="Toyoda A."/>
            <person name="Takaki Y."/>
            <person name="Nishi S."/>
            <person name="Hori S."/>
            <person name="Arai W."/>
            <person name="Tsubouchi T."/>
            <person name="Morono Y."/>
            <person name="Uchiyama I."/>
            <person name="Ito T."/>
            <person name="Fujiyama A."/>
            <person name="Inagaki F."/>
            <person name="Takami H."/>
        </authorList>
    </citation>
    <scope>NUCLEOTIDE SEQUENCE</scope>
    <source>
        <strain evidence="2">Expedition CK06-06</strain>
    </source>
</reference>
<evidence type="ECO:0000259" key="1">
    <source>
        <dbReference type="PROSITE" id="PS51704"/>
    </source>
</evidence>
<dbReference type="CDD" id="cd08556">
    <property type="entry name" value="GDPD"/>
    <property type="match status" value="1"/>
</dbReference>
<protein>
    <recommendedName>
        <fullName evidence="1">GP-PDE domain-containing protein</fullName>
    </recommendedName>
</protein>
<dbReference type="GO" id="GO:0008081">
    <property type="term" value="F:phosphoric diester hydrolase activity"/>
    <property type="evidence" value="ECO:0007669"/>
    <property type="project" value="InterPro"/>
</dbReference>
<proteinExistence type="predicted"/>
<dbReference type="GO" id="GO:0006629">
    <property type="term" value="P:lipid metabolic process"/>
    <property type="evidence" value="ECO:0007669"/>
    <property type="project" value="InterPro"/>
</dbReference>
<feature type="domain" description="GP-PDE" evidence="1">
    <location>
        <begin position="1"/>
        <end position="138"/>
    </location>
</feature>
<gene>
    <name evidence="2" type="ORF">S01H4_50415</name>
</gene>
<dbReference type="AlphaFoldDB" id="X1CER3"/>
<dbReference type="PANTHER" id="PTHR46211:SF14">
    <property type="entry name" value="GLYCEROPHOSPHODIESTER PHOSPHODIESTERASE"/>
    <property type="match status" value="1"/>
</dbReference>
<feature type="non-terminal residue" evidence="2">
    <location>
        <position position="1"/>
    </location>
</feature>
<dbReference type="Gene3D" id="3.20.20.190">
    <property type="entry name" value="Phosphatidylinositol (PI) phosphodiesterase"/>
    <property type="match status" value="1"/>
</dbReference>
<dbReference type="SUPFAM" id="SSF51695">
    <property type="entry name" value="PLC-like phosphodiesterases"/>
    <property type="match status" value="1"/>
</dbReference>
<dbReference type="Pfam" id="PF03009">
    <property type="entry name" value="GDPD"/>
    <property type="match status" value="1"/>
</dbReference>
<comment type="caution">
    <text evidence="2">The sequence shown here is derived from an EMBL/GenBank/DDBJ whole genome shotgun (WGS) entry which is preliminary data.</text>
</comment>
<dbReference type="InterPro" id="IPR030395">
    <property type="entry name" value="GP_PDE_dom"/>
</dbReference>
<accession>X1CER3</accession>
<dbReference type="PANTHER" id="PTHR46211">
    <property type="entry name" value="GLYCEROPHOSPHORYL DIESTER PHOSPHODIESTERASE"/>
    <property type="match status" value="1"/>
</dbReference>
<dbReference type="EMBL" id="BART01028624">
    <property type="protein sequence ID" value="GAG91582.1"/>
    <property type="molecule type" value="Genomic_DNA"/>
</dbReference>
<evidence type="ECO:0000313" key="2">
    <source>
        <dbReference type="EMBL" id="GAG91582.1"/>
    </source>
</evidence>
<name>X1CER3_9ZZZZ</name>
<dbReference type="PROSITE" id="PS51704">
    <property type="entry name" value="GP_PDE"/>
    <property type="match status" value="1"/>
</dbReference>
<organism evidence="2">
    <name type="scientific">marine sediment metagenome</name>
    <dbReference type="NCBI Taxonomy" id="412755"/>
    <lineage>
        <taxon>unclassified sequences</taxon>
        <taxon>metagenomes</taxon>
        <taxon>ecological metagenomes</taxon>
    </lineage>
</organism>
<dbReference type="InterPro" id="IPR017946">
    <property type="entry name" value="PLC-like_Pdiesterase_TIM-brl"/>
</dbReference>
<sequence length="145" mass="16874">TQKIPPLIKFNIEIKCSVKKSEFDELLSSIEYKGNRIIVSSFLRESLSEIQDSKFNIPLAFLYFFPGPNAKKMFKVAHISAMNPYHKFLRTKSVKKYHMAGKKIYPWTVNNYKDIEKLVKKSVDGIITDTPKKTREIVEKCLKNL</sequence>